<evidence type="ECO:0000313" key="2">
    <source>
        <dbReference type="Proteomes" id="UP000789920"/>
    </source>
</evidence>
<keyword evidence="2" id="KW-1185">Reference proteome</keyword>
<organism evidence="1 2">
    <name type="scientific">Racocetra persica</name>
    <dbReference type="NCBI Taxonomy" id="160502"/>
    <lineage>
        <taxon>Eukaryota</taxon>
        <taxon>Fungi</taxon>
        <taxon>Fungi incertae sedis</taxon>
        <taxon>Mucoromycota</taxon>
        <taxon>Glomeromycotina</taxon>
        <taxon>Glomeromycetes</taxon>
        <taxon>Diversisporales</taxon>
        <taxon>Gigasporaceae</taxon>
        <taxon>Racocetra</taxon>
    </lineage>
</organism>
<reference evidence="1" key="1">
    <citation type="submission" date="2021-06" db="EMBL/GenBank/DDBJ databases">
        <authorList>
            <person name="Kallberg Y."/>
            <person name="Tangrot J."/>
            <person name="Rosling A."/>
        </authorList>
    </citation>
    <scope>NUCLEOTIDE SEQUENCE</scope>
    <source>
        <strain evidence="1">MA461A</strain>
    </source>
</reference>
<evidence type="ECO:0000313" key="1">
    <source>
        <dbReference type="EMBL" id="CAG8844056.1"/>
    </source>
</evidence>
<comment type="caution">
    <text evidence="1">The sequence shown here is derived from an EMBL/GenBank/DDBJ whole genome shotgun (WGS) entry which is preliminary data.</text>
</comment>
<sequence length="157" mass="18638">MSLIENYDSDQYELEHFTYNTEHKSQPLASITSSINNSEDPATSSRKRRSKLFSEGLFEERDLSLEHPKAHTHREIVCLVCSEDKRKTWLCRNDDSNTTNLWHHLERHHPDSDPRSKEEPSEFTQLAFKKLLNKWIVLDNQPFTTVENKHFRQMIKL</sequence>
<gene>
    <name evidence="1" type="ORF">RPERSI_LOCUS33041</name>
</gene>
<proteinExistence type="predicted"/>
<dbReference type="EMBL" id="CAJVQC010140906">
    <property type="protein sequence ID" value="CAG8844056.1"/>
    <property type="molecule type" value="Genomic_DNA"/>
</dbReference>
<feature type="non-terminal residue" evidence="1">
    <location>
        <position position="157"/>
    </location>
</feature>
<dbReference type="Proteomes" id="UP000789920">
    <property type="component" value="Unassembled WGS sequence"/>
</dbReference>
<name>A0ACA9SPG2_9GLOM</name>
<protein>
    <submittedName>
        <fullName evidence="1">27824_t:CDS:1</fullName>
    </submittedName>
</protein>
<accession>A0ACA9SPG2</accession>